<sequence length="293" mass="32265">MAAQRKSITEADLTDLRGKVAIVTGGNTGIGYATIQFLAQKGAKVYMGARNEERATAAIEEIEEELRTRKGANGEDSSTRGSVHWLPLNLSDPRLVKKAAIEFLGKEERLDILVNNASHTSCGPYKINEDGILDIMTINHISHFVLTETLLPLLKSTASLDNSDVRIVNVSSLAHTRVKPESFVGKDSLNKQYGESETRNWPIFYTSKHLQAQLNSESVPITCLAVHPGPVRTVGANRFLSSIPFFGWFLKTVVGPMVFVSWTQGAMRSVFAAAGKDVVASRRSKDEAERRMY</sequence>
<dbReference type="EMBL" id="ML769508">
    <property type="protein sequence ID" value="KAE9396747.1"/>
    <property type="molecule type" value="Genomic_DNA"/>
</dbReference>
<dbReference type="GO" id="GO:0016491">
    <property type="term" value="F:oxidoreductase activity"/>
    <property type="evidence" value="ECO:0007669"/>
    <property type="project" value="UniProtKB-KW"/>
</dbReference>
<gene>
    <name evidence="4" type="ORF">BT96DRAFT_996396</name>
</gene>
<evidence type="ECO:0000313" key="5">
    <source>
        <dbReference type="Proteomes" id="UP000799118"/>
    </source>
</evidence>
<evidence type="ECO:0000313" key="4">
    <source>
        <dbReference type="EMBL" id="KAE9396747.1"/>
    </source>
</evidence>
<dbReference type="InterPro" id="IPR036291">
    <property type="entry name" value="NAD(P)-bd_dom_sf"/>
</dbReference>
<dbReference type="Proteomes" id="UP000799118">
    <property type="component" value="Unassembled WGS sequence"/>
</dbReference>
<keyword evidence="5" id="KW-1185">Reference proteome</keyword>
<accession>A0A6A4HHV4</accession>
<dbReference type="Gene3D" id="3.40.50.720">
    <property type="entry name" value="NAD(P)-binding Rossmann-like Domain"/>
    <property type="match status" value="1"/>
</dbReference>
<keyword evidence="2" id="KW-0521">NADP</keyword>
<dbReference type="SUPFAM" id="SSF51735">
    <property type="entry name" value="NAD(P)-binding Rossmann-fold domains"/>
    <property type="match status" value="1"/>
</dbReference>
<comment type="similarity">
    <text evidence="1">Belongs to the short-chain dehydrogenases/reductases (SDR) family.</text>
</comment>
<dbReference type="OrthoDB" id="191139at2759"/>
<name>A0A6A4HHV4_9AGAR</name>
<dbReference type="AlphaFoldDB" id="A0A6A4HHV4"/>
<dbReference type="PANTHER" id="PTHR24320">
    <property type="entry name" value="RETINOL DEHYDROGENASE"/>
    <property type="match status" value="1"/>
</dbReference>
<keyword evidence="3" id="KW-0560">Oxidoreductase</keyword>
<evidence type="ECO:0000256" key="1">
    <source>
        <dbReference type="ARBA" id="ARBA00006484"/>
    </source>
</evidence>
<dbReference type="Pfam" id="PF00106">
    <property type="entry name" value="adh_short"/>
    <property type="match status" value="1"/>
</dbReference>
<dbReference type="PANTHER" id="PTHR24320:SF282">
    <property type="entry name" value="WW DOMAIN-CONTAINING OXIDOREDUCTASE"/>
    <property type="match status" value="1"/>
</dbReference>
<evidence type="ECO:0000256" key="3">
    <source>
        <dbReference type="ARBA" id="ARBA00023002"/>
    </source>
</evidence>
<protein>
    <submittedName>
        <fullName evidence="4">NAD(P)-binding protein</fullName>
    </submittedName>
</protein>
<evidence type="ECO:0000256" key="2">
    <source>
        <dbReference type="ARBA" id="ARBA00022857"/>
    </source>
</evidence>
<organism evidence="4 5">
    <name type="scientific">Gymnopus androsaceus JB14</name>
    <dbReference type="NCBI Taxonomy" id="1447944"/>
    <lineage>
        <taxon>Eukaryota</taxon>
        <taxon>Fungi</taxon>
        <taxon>Dikarya</taxon>
        <taxon>Basidiomycota</taxon>
        <taxon>Agaricomycotina</taxon>
        <taxon>Agaricomycetes</taxon>
        <taxon>Agaricomycetidae</taxon>
        <taxon>Agaricales</taxon>
        <taxon>Marasmiineae</taxon>
        <taxon>Omphalotaceae</taxon>
        <taxon>Gymnopus</taxon>
    </lineage>
</organism>
<reference evidence="4" key="1">
    <citation type="journal article" date="2019" name="Environ. Microbiol.">
        <title>Fungal ecological strategies reflected in gene transcription - a case study of two litter decomposers.</title>
        <authorList>
            <person name="Barbi F."/>
            <person name="Kohler A."/>
            <person name="Barry K."/>
            <person name="Baskaran P."/>
            <person name="Daum C."/>
            <person name="Fauchery L."/>
            <person name="Ihrmark K."/>
            <person name="Kuo A."/>
            <person name="LaButti K."/>
            <person name="Lipzen A."/>
            <person name="Morin E."/>
            <person name="Grigoriev I.V."/>
            <person name="Henrissat B."/>
            <person name="Lindahl B."/>
            <person name="Martin F."/>
        </authorList>
    </citation>
    <scope>NUCLEOTIDE SEQUENCE</scope>
    <source>
        <strain evidence="4">JB14</strain>
    </source>
</reference>
<dbReference type="PRINTS" id="PR00081">
    <property type="entry name" value="GDHRDH"/>
</dbReference>
<proteinExistence type="inferred from homology"/>
<dbReference type="InterPro" id="IPR002347">
    <property type="entry name" value="SDR_fam"/>
</dbReference>